<organism evidence="6 7">
    <name type="scientific">Polarella glacialis</name>
    <name type="common">Dinoflagellate</name>
    <dbReference type="NCBI Taxonomy" id="89957"/>
    <lineage>
        <taxon>Eukaryota</taxon>
        <taxon>Sar</taxon>
        <taxon>Alveolata</taxon>
        <taxon>Dinophyceae</taxon>
        <taxon>Suessiales</taxon>
        <taxon>Suessiaceae</taxon>
        <taxon>Polarella</taxon>
    </lineage>
</organism>
<comment type="caution">
    <text evidence="6">The sequence shown here is derived from an EMBL/GenBank/DDBJ whole genome shotgun (WGS) entry which is preliminary data.</text>
</comment>
<dbReference type="EMBL" id="CAJNNV010015497">
    <property type="protein sequence ID" value="CAE8603516.1"/>
    <property type="molecule type" value="Genomic_DNA"/>
</dbReference>
<reference evidence="6" key="1">
    <citation type="submission" date="2021-02" db="EMBL/GenBank/DDBJ databases">
        <authorList>
            <person name="Dougan E. K."/>
            <person name="Rhodes N."/>
            <person name="Thang M."/>
            <person name="Chan C."/>
        </authorList>
    </citation>
    <scope>NUCLEOTIDE SEQUENCE</scope>
</reference>
<sequence>MKEESWCKTGQRTFVNNCAGCHAMSRESSGDQRQVLGLEYFERNGGIDEARIQYAIRYGKGKMPGYAADCGDENDNFAAMCSTVIPLSEEKLRDTQDFFLNRVNADWKGSIDTEQKGSINW</sequence>
<proteinExistence type="predicted"/>
<dbReference type="Pfam" id="PF13442">
    <property type="entry name" value="Cytochrome_CBB3"/>
    <property type="match status" value="1"/>
</dbReference>
<accession>A0A813F0A1</accession>
<dbReference type="Proteomes" id="UP000654075">
    <property type="component" value="Unassembled WGS sequence"/>
</dbReference>
<gene>
    <name evidence="6" type="ORF">PGLA1383_LOCUS21724</name>
</gene>
<evidence type="ECO:0000256" key="1">
    <source>
        <dbReference type="ARBA" id="ARBA00022617"/>
    </source>
</evidence>
<evidence type="ECO:0000259" key="5">
    <source>
        <dbReference type="PROSITE" id="PS51007"/>
    </source>
</evidence>
<dbReference type="GO" id="GO:0046872">
    <property type="term" value="F:metal ion binding"/>
    <property type="evidence" value="ECO:0007669"/>
    <property type="project" value="UniProtKB-KW"/>
</dbReference>
<evidence type="ECO:0000313" key="7">
    <source>
        <dbReference type="Proteomes" id="UP000654075"/>
    </source>
</evidence>
<evidence type="ECO:0000256" key="2">
    <source>
        <dbReference type="ARBA" id="ARBA00022723"/>
    </source>
</evidence>
<evidence type="ECO:0000313" key="6">
    <source>
        <dbReference type="EMBL" id="CAE8603516.1"/>
    </source>
</evidence>
<evidence type="ECO:0000256" key="4">
    <source>
        <dbReference type="PROSITE-ProRule" id="PRU00433"/>
    </source>
</evidence>
<dbReference type="InterPro" id="IPR009056">
    <property type="entry name" value="Cyt_c-like_dom"/>
</dbReference>
<dbReference type="InterPro" id="IPR036909">
    <property type="entry name" value="Cyt_c-like_dom_sf"/>
</dbReference>
<protein>
    <recommendedName>
        <fullName evidence="5">Cytochrome c domain-containing protein</fullName>
    </recommendedName>
</protein>
<keyword evidence="2 4" id="KW-0479">Metal-binding</keyword>
<keyword evidence="3 4" id="KW-0408">Iron</keyword>
<keyword evidence="1 4" id="KW-0349">Heme</keyword>
<evidence type="ECO:0000256" key="3">
    <source>
        <dbReference type="ARBA" id="ARBA00023004"/>
    </source>
</evidence>
<dbReference type="GO" id="GO:0020037">
    <property type="term" value="F:heme binding"/>
    <property type="evidence" value="ECO:0007669"/>
    <property type="project" value="InterPro"/>
</dbReference>
<dbReference type="SUPFAM" id="SSF46626">
    <property type="entry name" value="Cytochrome c"/>
    <property type="match status" value="1"/>
</dbReference>
<name>A0A813F0A1_POLGL</name>
<dbReference type="Gene3D" id="1.10.760.10">
    <property type="entry name" value="Cytochrome c-like domain"/>
    <property type="match status" value="1"/>
</dbReference>
<dbReference type="GO" id="GO:0009055">
    <property type="term" value="F:electron transfer activity"/>
    <property type="evidence" value="ECO:0007669"/>
    <property type="project" value="InterPro"/>
</dbReference>
<feature type="domain" description="Cytochrome c" evidence="5">
    <location>
        <begin position="5"/>
        <end position="103"/>
    </location>
</feature>
<dbReference type="OrthoDB" id="1724632at2759"/>
<keyword evidence="7" id="KW-1185">Reference proteome</keyword>
<dbReference type="PROSITE" id="PS51007">
    <property type="entry name" value="CYTC"/>
    <property type="match status" value="1"/>
</dbReference>
<dbReference type="AlphaFoldDB" id="A0A813F0A1"/>